<dbReference type="InterPro" id="IPR011761">
    <property type="entry name" value="ATP-grasp"/>
</dbReference>
<gene>
    <name evidence="3" type="ORF">BJY26_000869</name>
</gene>
<evidence type="ECO:0000313" key="3">
    <source>
        <dbReference type="EMBL" id="NYI66563.1"/>
    </source>
</evidence>
<dbReference type="GO" id="GO:0005524">
    <property type="term" value="F:ATP binding"/>
    <property type="evidence" value="ECO:0007669"/>
    <property type="project" value="UniProtKB-UniRule"/>
</dbReference>
<dbReference type="EMBL" id="JACBZP010000001">
    <property type="protein sequence ID" value="NYI66563.1"/>
    <property type="molecule type" value="Genomic_DNA"/>
</dbReference>
<sequence length="415" mass="46944">MTPPNDAPFTAVIVGGDVGAYSLARAFYEQYGVRAYLISEHDTWIVRYSKILHHVRCPAPAEPDVLYETLTSEPFAGIARDGRPILVMGSADRTVQAIISLHGKLPDNYIGPYVDQERFDRGTMKQNFSELCQKLGIDHPATQILDLSQEPPADLSVPFDYPVMVKPGNVTAWKKIDFPGRKKVHEVSSETELRELTATMYRAGYRENVILQDKVPGNDQGMRTLTCYCDKNSDVRFASWGVTLLEEHTPGAIGNPVAMVTSHHPEVVEQSRLILKELGWVGYANFDVKKDPRDGSMKFFELNPRLGRSNFYITGGGHNAASWYVDEYVFDTLKDQAELVQDQLESCFTVIPQKLLLHYITDPSMKAWVKGIFKRGGGRNPLWNRAETDPRRWALIAIAQANYVKKFFKYYKVTE</sequence>
<dbReference type="Gene3D" id="3.30.470.20">
    <property type="entry name" value="ATP-grasp fold, B domain"/>
    <property type="match status" value="1"/>
</dbReference>
<comment type="caution">
    <text evidence="3">The sequence shown here is derived from an EMBL/GenBank/DDBJ whole genome shotgun (WGS) entry which is preliminary data.</text>
</comment>
<dbReference type="GO" id="GO:0034025">
    <property type="term" value="F:D-aspartate ligase activity"/>
    <property type="evidence" value="ECO:0007669"/>
    <property type="project" value="UniProtKB-EC"/>
</dbReference>
<evidence type="ECO:0000256" key="1">
    <source>
        <dbReference type="PROSITE-ProRule" id="PRU00409"/>
    </source>
</evidence>
<feature type="domain" description="ATP-grasp" evidence="2">
    <location>
        <begin position="129"/>
        <end position="334"/>
    </location>
</feature>
<evidence type="ECO:0000313" key="4">
    <source>
        <dbReference type="Proteomes" id="UP000539111"/>
    </source>
</evidence>
<dbReference type="EC" id="6.3.1.12" evidence="3"/>
<accession>A0A7Z0D187</accession>
<keyword evidence="4" id="KW-1185">Reference proteome</keyword>
<dbReference type="Proteomes" id="UP000539111">
    <property type="component" value="Unassembled WGS sequence"/>
</dbReference>
<keyword evidence="1" id="KW-0067">ATP-binding</keyword>
<proteinExistence type="predicted"/>
<dbReference type="PROSITE" id="PS50975">
    <property type="entry name" value="ATP_GRASP"/>
    <property type="match status" value="1"/>
</dbReference>
<protein>
    <submittedName>
        <fullName evidence="3">D-aspartate ligase</fullName>
        <ecNumber evidence="3">6.3.1.12</ecNumber>
    </submittedName>
</protein>
<reference evidence="3 4" key="1">
    <citation type="submission" date="2020-07" db="EMBL/GenBank/DDBJ databases">
        <title>Sequencing the genomes of 1000 actinobacteria strains.</title>
        <authorList>
            <person name="Klenk H.-P."/>
        </authorList>
    </citation>
    <scope>NUCLEOTIDE SEQUENCE [LARGE SCALE GENOMIC DNA]</scope>
    <source>
        <strain evidence="3 4">DSM 26341</strain>
    </source>
</reference>
<dbReference type="RefSeq" id="WP_179426010.1">
    <property type="nucleotide sequence ID" value="NZ_JACBZP010000001.1"/>
</dbReference>
<dbReference type="SUPFAM" id="SSF56059">
    <property type="entry name" value="Glutathione synthetase ATP-binding domain-like"/>
    <property type="match status" value="1"/>
</dbReference>
<dbReference type="GO" id="GO:0046872">
    <property type="term" value="F:metal ion binding"/>
    <property type="evidence" value="ECO:0007669"/>
    <property type="project" value="InterPro"/>
</dbReference>
<evidence type="ECO:0000259" key="2">
    <source>
        <dbReference type="PROSITE" id="PS50975"/>
    </source>
</evidence>
<dbReference type="AlphaFoldDB" id="A0A7Z0D187"/>
<keyword evidence="1" id="KW-0547">Nucleotide-binding</keyword>
<name>A0A7Z0D187_9MICO</name>
<organism evidence="3 4">
    <name type="scientific">Spelaeicoccus albus</name>
    <dbReference type="NCBI Taxonomy" id="1280376"/>
    <lineage>
        <taxon>Bacteria</taxon>
        <taxon>Bacillati</taxon>
        <taxon>Actinomycetota</taxon>
        <taxon>Actinomycetes</taxon>
        <taxon>Micrococcales</taxon>
        <taxon>Brevibacteriaceae</taxon>
        <taxon>Spelaeicoccus</taxon>
    </lineage>
</organism>
<keyword evidence="3" id="KW-0436">Ligase</keyword>